<name>A0A0W0Y019_9GAMM</name>
<dbReference type="PANTHER" id="PTHR46229:SF2">
    <property type="entry name" value="BOLA-LIKE PROTEIN 1"/>
    <property type="match status" value="1"/>
</dbReference>
<protein>
    <submittedName>
        <fullName evidence="4">Regulator of penicillin binding proteins and beta lactamase transcription (Morphogene)</fullName>
    </submittedName>
</protein>
<dbReference type="InterPro" id="IPR002634">
    <property type="entry name" value="BolA"/>
</dbReference>
<dbReference type="Pfam" id="PF01722">
    <property type="entry name" value="BolA"/>
    <property type="match status" value="1"/>
</dbReference>
<dbReference type="GO" id="GO:0006351">
    <property type="term" value="P:DNA-templated transcription"/>
    <property type="evidence" value="ECO:0007669"/>
    <property type="project" value="TreeGrafter"/>
</dbReference>
<dbReference type="STRING" id="45073.Lqui_1479"/>
<keyword evidence="5" id="KW-1185">Reference proteome</keyword>
<reference evidence="4 5" key="1">
    <citation type="submission" date="2015-11" db="EMBL/GenBank/DDBJ databases">
        <title>Genomic analysis of 38 Legionella species identifies large and diverse effector repertoires.</title>
        <authorList>
            <person name="Burstein D."/>
            <person name="Amaro F."/>
            <person name="Zusman T."/>
            <person name="Lifshitz Z."/>
            <person name="Cohen O."/>
            <person name="Gilbert J.A."/>
            <person name="Pupko T."/>
            <person name="Shuman H.A."/>
            <person name="Segal G."/>
        </authorList>
    </citation>
    <scope>NUCLEOTIDE SEQUENCE [LARGE SCALE GENOMIC DNA]</scope>
    <source>
        <strain evidence="4 5">CDC#1442-AUS-E</strain>
    </source>
</reference>
<proteinExistence type="inferred from homology"/>
<dbReference type="PIRSF" id="PIRSF003113">
    <property type="entry name" value="BolA"/>
    <property type="match status" value="1"/>
</dbReference>
<dbReference type="PATRIC" id="fig|45073.5.peg.1561"/>
<dbReference type="RefSeq" id="WP_058507589.1">
    <property type="nucleotide sequence ID" value="NZ_CAAAIK010000001.1"/>
</dbReference>
<accession>A0A0W0Y019</accession>
<dbReference type="Proteomes" id="UP000054618">
    <property type="component" value="Unassembled WGS sequence"/>
</dbReference>
<comment type="caution">
    <text evidence="4">The sequence shown here is derived from an EMBL/GenBank/DDBJ whole genome shotgun (WGS) entry which is preliminary data.</text>
</comment>
<evidence type="ECO:0000256" key="3">
    <source>
        <dbReference type="SAM" id="MobiDB-lite"/>
    </source>
</evidence>
<sequence>MNRKARIESILNRELPVYYMEVFDESSQHHVPEGAETHFKLVLVSDSFKGQSRVARHRLINKLLSEEFNQGLHALSMHLFTEDEWKERQGETSNSPHCRGGFKHG</sequence>
<evidence type="ECO:0000313" key="5">
    <source>
        <dbReference type="Proteomes" id="UP000054618"/>
    </source>
</evidence>
<dbReference type="GO" id="GO:0005829">
    <property type="term" value="C:cytosol"/>
    <property type="evidence" value="ECO:0007669"/>
    <property type="project" value="TreeGrafter"/>
</dbReference>
<dbReference type="Gene3D" id="3.30.300.90">
    <property type="entry name" value="BolA-like"/>
    <property type="match status" value="1"/>
</dbReference>
<dbReference type="InterPro" id="IPR050961">
    <property type="entry name" value="BolA/IbaG_stress_morph_reg"/>
</dbReference>
<comment type="similarity">
    <text evidence="1 2">Belongs to the BolA/IbaG family.</text>
</comment>
<evidence type="ECO:0000256" key="1">
    <source>
        <dbReference type="ARBA" id="ARBA00005578"/>
    </source>
</evidence>
<dbReference type="PANTHER" id="PTHR46229">
    <property type="entry name" value="BOLA TRANSCRIPTION REGULATOR"/>
    <property type="match status" value="1"/>
</dbReference>
<dbReference type="EMBL" id="LNYS01000008">
    <property type="protein sequence ID" value="KTD50154.1"/>
    <property type="molecule type" value="Genomic_DNA"/>
</dbReference>
<evidence type="ECO:0000313" key="4">
    <source>
        <dbReference type="EMBL" id="KTD50154.1"/>
    </source>
</evidence>
<dbReference type="InterPro" id="IPR036065">
    <property type="entry name" value="BolA-like_sf"/>
</dbReference>
<organism evidence="4 5">
    <name type="scientific">Legionella quinlivanii</name>
    <dbReference type="NCBI Taxonomy" id="45073"/>
    <lineage>
        <taxon>Bacteria</taxon>
        <taxon>Pseudomonadati</taxon>
        <taxon>Pseudomonadota</taxon>
        <taxon>Gammaproteobacteria</taxon>
        <taxon>Legionellales</taxon>
        <taxon>Legionellaceae</taxon>
        <taxon>Legionella</taxon>
    </lineage>
</organism>
<evidence type="ECO:0000256" key="2">
    <source>
        <dbReference type="RuleBase" id="RU003860"/>
    </source>
</evidence>
<dbReference type="OrthoDB" id="9801469at2"/>
<feature type="region of interest" description="Disordered" evidence="3">
    <location>
        <begin position="86"/>
        <end position="105"/>
    </location>
</feature>
<gene>
    <name evidence="4" type="primary">bolA</name>
    <name evidence="4" type="ORF">Lqui_1479</name>
</gene>
<dbReference type="AlphaFoldDB" id="A0A0W0Y019"/>
<dbReference type="SUPFAM" id="SSF82657">
    <property type="entry name" value="BolA-like"/>
    <property type="match status" value="1"/>
</dbReference>